<organism evidence="9 10">
    <name type="scientific">Hymenobacter artigasi</name>
    <dbReference type="NCBI Taxonomy" id="2719616"/>
    <lineage>
        <taxon>Bacteria</taxon>
        <taxon>Pseudomonadati</taxon>
        <taxon>Bacteroidota</taxon>
        <taxon>Cytophagia</taxon>
        <taxon>Cytophagales</taxon>
        <taxon>Hymenobacteraceae</taxon>
        <taxon>Hymenobacter</taxon>
    </lineage>
</organism>
<evidence type="ECO:0000259" key="8">
    <source>
        <dbReference type="Pfam" id="PF14322"/>
    </source>
</evidence>
<keyword evidence="4" id="KW-0472">Membrane</keyword>
<dbReference type="InterPro" id="IPR011990">
    <property type="entry name" value="TPR-like_helical_dom_sf"/>
</dbReference>
<proteinExistence type="inferred from homology"/>
<gene>
    <name evidence="9" type="ORF">HBN54_003598</name>
</gene>
<feature type="signal peptide" evidence="6">
    <location>
        <begin position="1"/>
        <end position="16"/>
    </location>
</feature>
<evidence type="ECO:0000256" key="5">
    <source>
        <dbReference type="ARBA" id="ARBA00023237"/>
    </source>
</evidence>
<dbReference type="InterPro" id="IPR033985">
    <property type="entry name" value="SusD-like_N"/>
</dbReference>
<evidence type="ECO:0000259" key="7">
    <source>
        <dbReference type="Pfam" id="PF07980"/>
    </source>
</evidence>
<dbReference type="InterPro" id="IPR012944">
    <property type="entry name" value="SusD_RagB_dom"/>
</dbReference>
<dbReference type="Pfam" id="PF07980">
    <property type="entry name" value="SusD_RagB"/>
    <property type="match status" value="1"/>
</dbReference>
<dbReference type="Gene3D" id="1.25.40.390">
    <property type="match status" value="1"/>
</dbReference>
<dbReference type="EMBL" id="JAAVTK010000012">
    <property type="protein sequence ID" value="NKI90986.1"/>
    <property type="molecule type" value="Genomic_DNA"/>
</dbReference>
<feature type="chain" id="PRO_5046796603" description="RagB/SusD family nutrient uptake outer membrane protein" evidence="6">
    <location>
        <begin position="17"/>
        <end position="461"/>
    </location>
</feature>
<feature type="domain" description="SusD-like N-terminal" evidence="8">
    <location>
        <begin position="20"/>
        <end position="214"/>
    </location>
</feature>
<sequence>MKKSLFLLACAGLCLAGCKDYLNITPASSLVEDSYFRNTSEVETGVINIYNALQRVVPYEINLTELRSDNIVPNNLEGDYATIENFADTPTNDFTTNMWSTSYYAIARANIVLKYLGNVTDADKKARFEGEARFARALMHFNLVRLYGDVPIAITTLAATETDALRRRPVAEVYTQIISDLQAAENLLPTTWETVNLGRATKGAARALLAKVYLTQQNYAAAKTEIDNLLAPPTTYQLLPSFATVFSPASEMNAEIIFAIRYKTAANGEGQGFSYDFSKDGATRGLKPPTDFQPLFVTADAVRRATSYTGTGATAYVNKFPDAANTGARRDAGTDWIVLRYGEVLLMQAEILNELSGPAAGLPALNAIRTRAGVPVYTIATLPTKAAFFTALKTERRLELAFENYRWYDLLRWNEAVPTMNAHFIATGRPGLSMPTFRTLYPVPQREIDLSKGVITQNTGY</sequence>
<evidence type="ECO:0000256" key="1">
    <source>
        <dbReference type="ARBA" id="ARBA00004442"/>
    </source>
</evidence>
<evidence type="ECO:0000256" key="3">
    <source>
        <dbReference type="ARBA" id="ARBA00022729"/>
    </source>
</evidence>
<dbReference type="SUPFAM" id="SSF48452">
    <property type="entry name" value="TPR-like"/>
    <property type="match status" value="1"/>
</dbReference>
<evidence type="ECO:0000313" key="9">
    <source>
        <dbReference type="EMBL" id="NKI90986.1"/>
    </source>
</evidence>
<dbReference type="RefSeq" id="WP_168674568.1">
    <property type="nucleotide sequence ID" value="NZ_JAAVTK010000012.1"/>
</dbReference>
<keyword evidence="10" id="KW-1185">Reference proteome</keyword>
<comment type="subcellular location">
    <subcellularLocation>
        <location evidence="1">Cell outer membrane</location>
    </subcellularLocation>
</comment>
<comment type="similarity">
    <text evidence="2">Belongs to the SusD family.</text>
</comment>
<keyword evidence="5" id="KW-0998">Cell outer membrane</keyword>
<dbReference type="Proteomes" id="UP000717634">
    <property type="component" value="Unassembled WGS sequence"/>
</dbReference>
<evidence type="ECO:0000256" key="2">
    <source>
        <dbReference type="ARBA" id="ARBA00006275"/>
    </source>
</evidence>
<evidence type="ECO:0000313" key="10">
    <source>
        <dbReference type="Proteomes" id="UP000717634"/>
    </source>
</evidence>
<dbReference type="CDD" id="cd08977">
    <property type="entry name" value="SusD"/>
    <property type="match status" value="1"/>
</dbReference>
<keyword evidence="3 6" id="KW-0732">Signal</keyword>
<evidence type="ECO:0000256" key="6">
    <source>
        <dbReference type="SAM" id="SignalP"/>
    </source>
</evidence>
<feature type="domain" description="RagB/SusD" evidence="7">
    <location>
        <begin position="301"/>
        <end position="461"/>
    </location>
</feature>
<comment type="caution">
    <text evidence="9">The sequence shown here is derived from an EMBL/GenBank/DDBJ whole genome shotgun (WGS) entry which is preliminary data.</text>
</comment>
<dbReference type="Pfam" id="PF14322">
    <property type="entry name" value="SusD-like_3"/>
    <property type="match status" value="1"/>
</dbReference>
<name>A0ABX1HPM0_9BACT</name>
<protein>
    <recommendedName>
        <fullName evidence="11">RagB/SusD family nutrient uptake outer membrane protein</fullName>
    </recommendedName>
</protein>
<evidence type="ECO:0008006" key="11">
    <source>
        <dbReference type="Google" id="ProtNLM"/>
    </source>
</evidence>
<evidence type="ECO:0000256" key="4">
    <source>
        <dbReference type="ARBA" id="ARBA00023136"/>
    </source>
</evidence>
<accession>A0ABX1HPM0</accession>
<reference evidence="9 10" key="1">
    <citation type="submission" date="2020-03" db="EMBL/GenBank/DDBJ databases">
        <title>Genomic Encyclopedia of Type Strains, Phase IV (KMG-V): Genome sequencing to study the core and pangenomes of soil and plant-associated prokaryotes.</title>
        <authorList>
            <person name="Whitman W."/>
        </authorList>
    </citation>
    <scope>NUCLEOTIDE SEQUENCE [LARGE SCALE GENOMIC DNA]</scope>
    <source>
        <strain evidence="9 10">1B</strain>
    </source>
</reference>